<dbReference type="PANTHER" id="PTHR36766:SF70">
    <property type="entry name" value="DISEASE RESISTANCE PROTEIN RGA4"/>
    <property type="match status" value="1"/>
</dbReference>
<dbReference type="SMR" id="A0A8I7B4P9"/>
<dbReference type="Gramene" id="HORVU.MOREX.r3.3HG0230030.1">
    <property type="protein sequence ID" value="HORVU.MOREX.r3.3HG0230030.1.CDS1"/>
    <property type="gene ID" value="HORVU.MOREX.r3.3HG0230030"/>
</dbReference>
<dbReference type="GO" id="GO:0009626">
    <property type="term" value="P:plant-type hypersensitive response"/>
    <property type="evidence" value="ECO:0007669"/>
    <property type="project" value="UniProtKB-ARBA"/>
</dbReference>
<keyword evidence="6" id="KW-0067">ATP-binding</keyword>
<dbReference type="GO" id="GO:0042742">
    <property type="term" value="P:defense response to bacterium"/>
    <property type="evidence" value="ECO:0007669"/>
    <property type="project" value="UniProtKB-ARBA"/>
</dbReference>
<dbReference type="Gene3D" id="1.20.5.4130">
    <property type="match status" value="1"/>
</dbReference>
<keyword evidence="4" id="KW-0547">Nucleotide-binding</keyword>
<dbReference type="InterPro" id="IPR055414">
    <property type="entry name" value="LRR_R13L4/SHOC2-like"/>
</dbReference>
<keyword evidence="13" id="KW-1185">Reference proteome</keyword>
<dbReference type="SUPFAM" id="SSF52540">
    <property type="entry name" value="P-loop containing nucleoside triphosphate hydrolases"/>
    <property type="match status" value="1"/>
</dbReference>
<evidence type="ECO:0000256" key="3">
    <source>
        <dbReference type="ARBA" id="ARBA00022737"/>
    </source>
</evidence>
<dbReference type="Gene3D" id="3.80.10.10">
    <property type="entry name" value="Ribonuclease Inhibitor"/>
    <property type="match status" value="2"/>
</dbReference>
<dbReference type="InterPro" id="IPR027417">
    <property type="entry name" value="P-loop_NTPase"/>
</dbReference>
<keyword evidence="3" id="KW-0677">Repeat</keyword>
<reference evidence="12" key="2">
    <citation type="submission" date="2020-10" db="EMBL/GenBank/DDBJ databases">
        <authorList>
            <person name="Scholz U."/>
            <person name="Mascher M."/>
            <person name="Fiebig A."/>
        </authorList>
    </citation>
    <scope>NUCLEOTIDE SEQUENCE [LARGE SCALE GENOMIC DNA]</scope>
    <source>
        <strain evidence="12">cv. Morex</strain>
    </source>
</reference>
<evidence type="ECO:0000256" key="2">
    <source>
        <dbReference type="ARBA" id="ARBA00022614"/>
    </source>
</evidence>
<dbReference type="RefSeq" id="XP_044972004.1">
    <property type="nucleotide sequence ID" value="XM_045116069.1"/>
</dbReference>
<reference evidence="13" key="1">
    <citation type="journal article" date="2012" name="Nature">
        <title>A physical, genetic and functional sequence assembly of the barley genome.</title>
        <authorList>
            <consortium name="The International Barley Genome Sequencing Consortium"/>
            <person name="Mayer K.F."/>
            <person name="Waugh R."/>
            <person name="Brown J.W."/>
            <person name="Schulman A."/>
            <person name="Langridge P."/>
            <person name="Platzer M."/>
            <person name="Fincher G.B."/>
            <person name="Muehlbauer G.J."/>
            <person name="Sato K."/>
            <person name="Close T.J."/>
            <person name="Wise R.P."/>
            <person name="Stein N."/>
        </authorList>
    </citation>
    <scope>NUCLEOTIDE SEQUENCE [LARGE SCALE GENOMIC DNA]</scope>
    <source>
        <strain evidence="13">cv. Morex</strain>
    </source>
</reference>
<dbReference type="Pfam" id="PF23598">
    <property type="entry name" value="LRR_14"/>
    <property type="match status" value="1"/>
</dbReference>
<dbReference type="EnsemblPlants" id="HORVU.MOREX.r3.3HG0230030.1">
    <property type="protein sequence ID" value="HORVU.MOREX.r3.3HG0230030.1.CDS1"/>
    <property type="gene ID" value="HORVU.MOREX.r3.3HG0230030"/>
</dbReference>
<dbReference type="InterPro" id="IPR058922">
    <property type="entry name" value="WHD_DRP"/>
</dbReference>
<dbReference type="KEGG" id="hvg:123439343"/>
<dbReference type="GeneID" id="123439343"/>
<proteinExistence type="inferred from homology"/>
<dbReference type="PRINTS" id="PR00364">
    <property type="entry name" value="DISEASERSIST"/>
</dbReference>
<keyword evidence="5" id="KW-0611">Plant defense</keyword>
<evidence type="ECO:0000256" key="4">
    <source>
        <dbReference type="ARBA" id="ARBA00022741"/>
    </source>
</evidence>
<dbReference type="OrthoDB" id="1050628at2759"/>
<evidence type="ECO:0000259" key="10">
    <source>
        <dbReference type="Pfam" id="PF23559"/>
    </source>
</evidence>
<dbReference type="InterPro" id="IPR041118">
    <property type="entry name" value="Rx_N"/>
</dbReference>
<dbReference type="Gene3D" id="1.10.8.430">
    <property type="entry name" value="Helical domain of apoptotic protease-activating factors"/>
    <property type="match status" value="1"/>
</dbReference>
<keyword evidence="7" id="KW-0175">Coiled coil</keyword>
<feature type="domain" description="NB-ARC" evidence="8">
    <location>
        <begin position="189"/>
        <end position="342"/>
    </location>
</feature>
<dbReference type="InterPro" id="IPR002182">
    <property type="entry name" value="NB-ARC"/>
</dbReference>
<keyword evidence="2" id="KW-0433">Leucine-rich repeat</keyword>
<dbReference type="GO" id="GO:0043531">
    <property type="term" value="F:ADP binding"/>
    <property type="evidence" value="ECO:0007669"/>
    <property type="project" value="InterPro"/>
</dbReference>
<dbReference type="GO" id="GO:0002758">
    <property type="term" value="P:innate immune response-activating signaling pathway"/>
    <property type="evidence" value="ECO:0007669"/>
    <property type="project" value="UniProtKB-ARBA"/>
</dbReference>
<feature type="domain" description="Disease resistance protein winged helix" evidence="10">
    <location>
        <begin position="431"/>
        <end position="499"/>
    </location>
</feature>
<feature type="domain" description="Disease resistance N-terminal" evidence="9">
    <location>
        <begin position="9"/>
        <end position="88"/>
    </location>
</feature>
<dbReference type="PANTHER" id="PTHR36766">
    <property type="entry name" value="PLANT BROAD-SPECTRUM MILDEW RESISTANCE PROTEIN RPW8"/>
    <property type="match status" value="1"/>
</dbReference>
<dbReference type="InterPro" id="IPR036388">
    <property type="entry name" value="WH-like_DNA-bd_sf"/>
</dbReference>
<dbReference type="CDD" id="cd14798">
    <property type="entry name" value="RX-CC_like"/>
    <property type="match status" value="1"/>
</dbReference>
<evidence type="ECO:0000256" key="5">
    <source>
        <dbReference type="ARBA" id="ARBA00022821"/>
    </source>
</evidence>
<dbReference type="Proteomes" id="UP000011116">
    <property type="component" value="Chromosome 3H"/>
</dbReference>
<dbReference type="Pfam" id="PF18052">
    <property type="entry name" value="Rx_N"/>
    <property type="match status" value="1"/>
</dbReference>
<dbReference type="InterPro" id="IPR038005">
    <property type="entry name" value="RX-like_CC"/>
</dbReference>
<evidence type="ECO:0000259" key="11">
    <source>
        <dbReference type="Pfam" id="PF23598"/>
    </source>
</evidence>
<name>A0A8I7B4P9_HORVV</name>
<dbReference type="Gene3D" id="3.40.50.300">
    <property type="entry name" value="P-loop containing nucleotide triphosphate hydrolases"/>
    <property type="match status" value="1"/>
</dbReference>
<reference evidence="12" key="3">
    <citation type="submission" date="2022-01" db="UniProtKB">
        <authorList>
            <consortium name="EnsemblPlants"/>
        </authorList>
    </citation>
    <scope>IDENTIFICATION</scope>
    <source>
        <strain evidence="12">subsp. vulgare</strain>
    </source>
</reference>
<evidence type="ECO:0000259" key="8">
    <source>
        <dbReference type="Pfam" id="PF00931"/>
    </source>
</evidence>
<dbReference type="Pfam" id="PF23559">
    <property type="entry name" value="WHD_DRP"/>
    <property type="match status" value="1"/>
</dbReference>
<sequence length="1019" mass="115858">MAAILESLLGSCASKLQNIITDEAILILGVEEELRKILRRVELIKCCIYDAEKRRTKELAVNNWLGQLRDVIYDVDEILDVARCKGSKLLPDDPSSSSGKSAACKGLSVSSCFCNILSRHDVAVRIRSLKKKIENIANDKIFSTFNTSIQSTRNEPTSKLIRSSNLDEPNLVGKEIIHSSRKLVELVLAHKENKSYRLAIVGTGGVGKTTLAQKIYNNPKVKGCFKMQAWICVSQDYNEVTLLKEVLRNIGVHHEQGETITELQRKLAETIEGKSFFLVLDDVWHSNVWTDLLRPALHETTAGVILVTTRDDQITRRIGVEHTHRVDLMSVEVGWELLWKSMNIEEEKEVQNLRNTGIEIVRKCGRLPLAIKVTASALANRDLTENEWKKYLGKYAGSQSMLSDEIEVALYLSYDELPHRLKQCFLYCALYVEDSVIQRGKVTWLWIAEGFIEEQQGELLEEIAEEYYYELIHRNLLQPDISYFDMSHCKMHDLLRQLALKISREECFIGDVETLRGGNMSKLRRITAVIKKDMLVLPRVDKVDVKVRTFLTVEGPWRIEDTLFKRFPLLRVLVLNYSLVQSIPDYIGKLIHLRLLNLDHTGISCLPESIGSIKNLQVLSLRWCNDLHNLPLAMTLLCSLRCLDLFGTKINQVPKGIAKLKFLTYVDHYPIGNGSNDTVVQDGWKLEELSSLSRMRYLSLVKLERVAHCSTNAVLTDKKHLKKLLLYWAGRGEESYSEEDVSNAEKVIEQLIPPPNLEELYIFRFFGQRYPTWFGTTYLSSLIYLILIDVRSCVHLPPVWQLPNLKYLKVDGAHAVIKVGPEFVGCKKGDSLCNELVAFPKLELLIFKDMPSWEAWSFFEEEVVSAGARGEDGAAEIRKEDAQSARLQLLPRLVKLQVVGCPKLRALPQQLGKDTASLKELGLSGLNSLKALEDRPMLSEVLVIEGCEGLERICNLPQVTELRVYGCPNLSHVKGLGSLQQLWVGEDMQEVSSRWMHGLQEQHQLLHGEDLDIYTLFKK</sequence>
<dbReference type="Pfam" id="PF00931">
    <property type="entry name" value="NB-ARC"/>
    <property type="match status" value="1"/>
</dbReference>
<dbReference type="GO" id="GO:0005524">
    <property type="term" value="F:ATP binding"/>
    <property type="evidence" value="ECO:0007669"/>
    <property type="project" value="UniProtKB-KW"/>
</dbReference>
<evidence type="ECO:0000313" key="12">
    <source>
        <dbReference type="EnsemblPlants" id="HORVU.MOREX.r3.3HG0230030.1.CDS1"/>
    </source>
</evidence>
<dbReference type="FunFam" id="1.10.10.10:FF:000322">
    <property type="entry name" value="Probable disease resistance protein At1g63360"/>
    <property type="match status" value="1"/>
</dbReference>
<dbReference type="InterPro" id="IPR042197">
    <property type="entry name" value="Apaf_helical"/>
</dbReference>
<comment type="similarity">
    <text evidence="1">Belongs to the disease resistance NB-LRR family.</text>
</comment>
<evidence type="ECO:0000256" key="1">
    <source>
        <dbReference type="ARBA" id="ARBA00008894"/>
    </source>
</evidence>
<dbReference type="SUPFAM" id="SSF52058">
    <property type="entry name" value="L domain-like"/>
    <property type="match status" value="1"/>
</dbReference>
<feature type="domain" description="Disease resistance R13L4/SHOC-2-like LRR" evidence="11">
    <location>
        <begin position="547"/>
        <end position="850"/>
    </location>
</feature>
<evidence type="ECO:0000313" key="13">
    <source>
        <dbReference type="Proteomes" id="UP000011116"/>
    </source>
</evidence>
<gene>
    <name evidence="12" type="primary">LOC123439343</name>
</gene>
<dbReference type="Gramene" id="HORVU.MOREX.r2.3HG0190810.1">
    <property type="protein sequence ID" value="HORVU.MOREX.r2.3HG0190810.1.CDS.1"/>
    <property type="gene ID" value="HORVU.MOREX.r2.3HG0190810"/>
</dbReference>
<evidence type="ECO:0000256" key="6">
    <source>
        <dbReference type="ARBA" id="ARBA00022840"/>
    </source>
</evidence>
<evidence type="ECO:0000259" key="9">
    <source>
        <dbReference type="Pfam" id="PF18052"/>
    </source>
</evidence>
<evidence type="ECO:0000256" key="7">
    <source>
        <dbReference type="ARBA" id="ARBA00023054"/>
    </source>
</evidence>
<accession>A0A8I7B4P9</accession>
<protein>
    <submittedName>
        <fullName evidence="12">Uncharacterized protein</fullName>
    </submittedName>
</protein>
<dbReference type="InterPro" id="IPR032675">
    <property type="entry name" value="LRR_dom_sf"/>
</dbReference>
<dbReference type="Gene3D" id="1.10.10.10">
    <property type="entry name" value="Winged helix-like DNA-binding domain superfamily/Winged helix DNA-binding domain"/>
    <property type="match status" value="1"/>
</dbReference>
<dbReference type="AlphaFoldDB" id="A0A8I7B4P9"/>
<organism evidence="12 13">
    <name type="scientific">Hordeum vulgare subsp. vulgare</name>
    <name type="common">Domesticated barley</name>
    <dbReference type="NCBI Taxonomy" id="112509"/>
    <lineage>
        <taxon>Eukaryota</taxon>
        <taxon>Viridiplantae</taxon>
        <taxon>Streptophyta</taxon>
        <taxon>Embryophyta</taxon>
        <taxon>Tracheophyta</taxon>
        <taxon>Spermatophyta</taxon>
        <taxon>Magnoliopsida</taxon>
        <taxon>Liliopsida</taxon>
        <taxon>Poales</taxon>
        <taxon>Poaceae</taxon>
        <taxon>BOP clade</taxon>
        <taxon>Pooideae</taxon>
        <taxon>Triticodae</taxon>
        <taxon>Triticeae</taxon>
        <taxon>Hordeinae</taxon>
        <taxon>Hordeum</taxon>
    </lineage>
</organism>